<gene>
    <name evidence="2" type="ORF">N1032_25840</name>
</gene>
<dbReference type="InterPro" id="IPR020134">
    <property type="entry name" value="Phage_T7-like_6.7"/>
</dbReference>
<protein>
    <submittedName>
        <fullName evidence="2">DUF5476 domain-containing protein</fullName>
    </submittedName>
</protein>
<proteinExistence type="predicted"/>
<accession>A0ABT2HB76</accession>
<evidence type="ECO:0000313" key="2">
    <source>
        <dbReference type="EMBL" id="MCS5737154.1"/>
    </source>
</evidence>
<feature type="non-terminal residue" evidence="2">
    <location>
        <position position="1"/>
    </location>
</feature>
<sequence length="87" mass="9155">VKTPKPSTQTLTLPEPIRAAPEVAGVQYGGMDDTVSGNDEATVTKDTTPTEVVPTTAPTYQQNTTVTTEETAPTKASKIKRKPQGAI</sequence>
<dbReference type="EMBL" id="JANLCJ010000458">
    <property type="protein sequence ID" value="MCS5737154.1"/>
    <property type="molecule type" value="Genomic_DNA"/>
</dbReference>
<dbReference type="RefSeq" id="WP_259543475.1">
    <property type="nucleotide sequence ID" value="NZ_JANLCJ010000458.1"/>
</dbReference>
<keyword evidence="3" id="KW-1185">Reference proteome</keyword>
<dbReference type="Proteomes" id="UP001165586">
    <property type="component" value="Unassembled WGS sequence"/>
</dbReference>
<dbReference type="Pfam" id="PF17570">
    <property type="entry name" value="T7-like_gp67"/>
    <property type="match status" value="1"/>
</dbReference>
<organism evidence="2 3">
    <name type="scientific">Herbiconiux daphne</name>
    <dbReference type="NCBI Taxonomy" id="2970914"/>
    <lineage>
        <taxon>Bacteria</taxon>
        <taxon>Bacillati</taxon>
        <taxon>Actinomycetota</taxon>
        <taxon>Actinomycetes</taxon>
        <taxon>Micrococcales</taxon>
        <taxon>Microbacteriaceae</taxon>
        <taxon>Herbiconiux</taxon>
    </lineage>
</organism>
<feature type="compositionally biased region" description="Basic residues" evidence="1">
    <location>
        <begin position="77"/>
        <end position="87"/>
    </location>
</feature>
<feature type="compositionally biased region" description="Low complexity" evidence="1">
    <location>
        <begin position="39"/>
        <end position="74"/>
    </location>
</feature>
<comment type="caution">
    <text evidence="2">The sequence shown here is derived from an EMBL/GenBank/DDBJ whole genome shotgun (WGS) entry which is preliminary data.</text>
</comment>
<name>A0ABT2HB76_9MICO</name>
<feature type="region of interest" description="Disordered" evidence="1">
    <location>
        <begin position="28"/>
        <end position="87"/>
    </location>
</feature>
<evidence type="ECO:0000256" key="1">
    <source>
        <dbReference type="SAM" id="MobiDB-lite"/>
    </source>
</evidence>
<reference evidence="2" key="1">
    <citation type="submission" date="2022-08" db="EMBL/GenBank/DDBJ databases">
        <authorList>
            <person name="Deng Y."/>
            <person name="Han X.-F."/>
            <person name="Zhang Y.-Q."/>
        </authorList>
    </citation>
    <scope>NUCLEOTIDE SEQUENCE</scope>
    <source>
        <strain evidence="2">CPCC 203386</strain>
    </source>
</reference>
<evidence type="ECO:0000313" key="3">
    <source>
        <dbReference type="Proteomes" id="UP001165586"/>
    </source>
</evidence>